<dbReference type="CDD" id="cd21217">
    <property type="entry name" value="CH_PLS_FIM_rpt1"/>
    <property type="match status" value="1"/>
</dbReference>
<dbReference type="PROSITE" id="PS50021">
    <property type="entry name" value="CH"/>
    <property type="match status" value="2"/>
</dbReference>
<dbReference type="GO" id="GO:0051015">
    <property type="term" value="F:actin filament binding"/>
    <property type="evidence" value="ECO:0007669"/>
    <property type="project" value="InterPro"/>
</dbReference>
<feature type="domain" description="Calponin-homology (CH)" evidence="5">
    <location>
        <begin position="187"/>
        <end position="299"/>
    </location>
</feature>
<dbReference type="InterPro" id="IPR039959">
    <property type="entry name" value="Fimbrin/Plastin"/>
</dbReference>
<evidence type="ECO:0000256" key="4">
    <source>
        <dbReference type="SAM" id="MobiDB-lite"/>
    </source>
</evidence>
<keyword evidence="7" id="KW-1185">Reference proteome</keyword>
<feature type="domain" description="Calponin-homology (CH)" evidence="5">
    <location>
        <begin position="21"/>
        <end position="159"/>
    </location>
</feature>
<evidence type="ECO:0000313" key="6">
    <source>
        <dbReference type="EMBL" id="ORX87569.1"/>
    </source>
</evidence>
<feature type="region of interest" description="Disordered" evidence="4">
    <location>
        <begin position="498"/>
        <end position="531"/>
    </location>
</feature>
<accession>A0A1Y1XPA0</accession>
<dbReference type="STRING" id="1754192.A0A1Y1XPA0"/>
<dbReference type="GO" id="GO:0051017">
    <property type="term" value="P:actin filament bundle assembly"/>
    <property type="evidence" value="ECO:0007669"/>
    <property type="project" value="InterPro"/>
</dbReference>
<dbReference type="InterPro" id="IPR001589">
    <property type="entry name" value="Actinin_actin-bd_CS"/>
</dbReference>
<dbReference type="InterPro" id="IPR036872">
    <property type="entry name" value="CH_dom_sf"/>
</dbReference>
<reference evidence="6 7" key="2">
    <citation type="submission" date="2016-08" db="EMBL/GenBank/DDBJ databases">
        <title>Pervasive Adenine N6-methylation of Active Genes in Fungi.</title>
        <authorList>
            <consortium name="DOE Joint Genome Institute"/>
            <person name="Mondo S.J."/>
            <person name="Dannebaum R.O."/>
            <person name="Kuo R.C."/>
            <person name="Labutti K."/>
            <person name="Haridas S."/>
            <person name="Kuo A."/>
            <person name="Salamov A."/>
            <person name="Ahrendt S.R."/>
            <person name="Lipzen A."/>
            <person name="Sullivan W."/>
            <person name="Andreopoulos W.B."/>
            <person name="Clum A."/>
            <person name="Lindquist E."/>
            <person name="Daum C."/>
            <person name="Ramamoorthy G.K."/>
            <person name="Gryganskyi A."/>
            <person name="Culley D."/>
            <person name="Magnuson J.K."/>
            <person name="James T.Y."/>
            <person name="O'Malley M.A."/>
            <person name="Stajich J.E."/>
            <person name="Spatafora J.W."/>
            <person name="Visel A."/>
            <person name="Grigoriev I.V."/>
        </authorList>
    </citation>
    <scope>NUCLEOTIDE SEQUENCE [LARGE SCALE GENOMIC DNA]</scope>
    <source>
        <strain evidence="6 7">S4</strain>
    </source>
</reference>
<dbReference type="GO" id="GO:0005884">
    <property type="term" value="C:actin filament"/>
    <property type="evidence" value="ECO:0007669"/>
    <property type="project" value="TreeGrafter"/>
</dbReference>
<dbReference type="SUPFAM" id="SSF47576">
    <property type="entry name" value="Calponin-homology domain, CH-domain"/>
    <property type="match status" value="1"/>
</dbReference>
<dbReference type="PANTHER" id="PTHR19961:SF18">
    <property type="entry name" value="FI19014P1"/>
    <property type="match status" value="1"/>
</dbReference>
<dbReference type="EMBL" id="MCFG01000007">
    <property type="protein sequence ID" value="ORX87569.1"/>
    <property type="molecule type" value="Genomic_DNA"/>
</dbReference>
<reference evidence="6 7" key="1">
    <citation type="submission" date="2016-08" db="EMBL/GenBank/DDBJ databases">
        <title>A Parts List for Fungal Cellulosomes Revealed by Comparative Genomics.</title>
        <authorList>
            <consortium name="DOE Joint Genome Institute"/>
            <person name="Haitjema C.H."/>
            <person name="Gilmore S.P."/>
            <person name="Henske J.K."/>
            <person name="Solomon K.V."/>
            <person name="De Groot R."/>
            <person name="Kuo A."/>
            <person name="Mondo S.J."/>
            <person name="Salamov A.A."/>
            <person name="Labutti K."/>
            <person name="Zhao Z."/>
            <person name="Chiniquy J."/>
            <person name="Barry K."/>
            <person name="Brewer H.M."/>
            <person name="Purvine S.O."/>
            <person name="Wright A.T."/>
            <person name="Boxma B."/>
            <person name="Van Alen T."/>
            <person name="Hackstein J.H."/>
            <person name="Baker S.E."/>
            <person name="Grigoriev I.V."/>
            <person name="O'Malley M.A."/>
        </authorList>
    </citation>
    <scope>NUCLEOTIDE SEQUENCE [LARGE SCALE GENOMIC DNA]</scope>
    <source>
        <strain evidence="6 7">S4</strain>
    </source>
</reference>
<feature type="region of interest" description="Disordered" evidence="4">
    <location>
        <begin position="589"/>
        <end position="609"/>
    </location>
</feature>
<proteinExistence type="predicted"/>
<comment type="caution">
    <text evidence="6">The sequence shown here is derived from an EMBL/GenBank/DDBJ whole genome shotgun (WGS) entry which is preliminary data.</text>
</comment>
<sequence>MDISEKQKRSNDVNQEILAYSEYIDNLLGHITELTPKYLPVSNSDDGEKENVKVNDLLDSLRDGILFGYILSQINPDSINLDKLNRDIDLSSFDDHKKAVPTSTDNAKVVFKVTANHNIILESAKKCGIVVVNIGSEDILQKNVGLVLGLLWQMIRCILLKEINIDSHPELILLLDPDESLEMAGQLSNEQLLLRWFNFHLKHNGSKPISNFSKDIADSEAYFTLFERLNMISNTNDEVMDLINKGRALPTSEKEKRAECVLKISHIMDCKRFININRIVNGHARLNLSFVATIFNKYSNVNLTDEESMAYVRELIRRMRLKDKEQYLPLDQELQFLRDLLQKNGYLDVEFFRLYSNRINQLGWLNEYALDDSFDKPKEEAILKEMSEIEKRDKMIEALQSQLEEKTSELVKVNQRVEEFTKQTEELQSTLNERDSDVAEKKNTLEEMTKEIAEQKEKIKNEEEKNAKQKEAFLNFKKEITDQLHLIETMMHKDMNKINKIGNTDSGDEEEDENEEAGNSESTGNPQEDIAETYKKVESYVKRLLEELKKSKEQNYIYKSQIAQNDKINAILNEKIYQYSENACKESNAANLKGKASSKSNLAKKFVPS</sequence>
<dbReference type="Pfam" id="PF00307">
    <property type="entry name" value="CH"/>
    <property type="match status" value="2"/>
</dbReference>
<evidence type="ECO:0000313" key="7">
    <source>
        <dbReference type="Proteomes" id="UP000193944"/>
    </source>
</evidence>
<dbReference type="SMART" id="SM00033">
    <property type="entry name" value="CH"/>
    <property type="match status" value="2"/>
</dbReference>
<dbReference type="AlphaFoldDB" id="A0A1Y1XPA0"/>
<organism evidence="6 7">
    <name type="scientific">Anaeromyces robustus</name>
    <dbReference type="NCBI Taxonomy" id="1754192"/>
    <lineage>
        <taxon>Eukaryota</taxon>
        <taxon>Fungi</taxon>
        <taxon>Fungi incertae sedis</taxon>
        <taxon>Chytridiomycota</taxon>
        <taxon>Chytridiomycota incertae sedis</taxon>
        <taxon>Neocallimastigomycetes</taxon>
        <taxon>Neocallimastigales</taxon>
        <taxon>Neocallimastigaceae</taxon>
        <taxon>Anaeromyces</taxon>
    </lineage>
</organism>
<keyword evidence="3" id="KW-0175">Coiled coil</keyword>
<dbReference type="Gene3D" id="1.10.418.10">
    <property type="entry name" value="Calponin-like domain"/>
    <property type="match status" value="2"/>
</dbReference>
<dbReference type="GO" id="GO:0051639">
    <property type="term" value="P:actin filament network formation"/>
    <property type="evidence" value="ECO:0007669"/>
    <property type="project" value="TreeGrafter"/>
</dbReference>
<gene>
    <name evidence="6" type="ORF">BCR32DRAFT_264160</name>
</gene>
<evidence type="ECO:0000256" key="2">
    <source>
        <dbReference type="ARBA" id="ARBA00023203"/>
    </source>
</evidence>
<dbReference type="GO" id="GO:0032432">
    <property type="term" value="C:actin filament bundle"/>
    <property type="evidence" value="ECO:0007669"/>
    <property type="project" value="TreeGrafter"/>
</dbReference>
<dbReference type="PROSITE" id="PS00020">
    <property type="entry name" value="ACTININ_2"/>
    <property type="match status" value="1"/>
</dbReference>
<dbReference type="InterPro" id="IPR001715">
    <property type="entry name" value="CH_dom"/>
</dbReference>
<dbReference type="GO" id="GO:0005737">
    <property type="term" value="C:cytoplasm"/>
    <property type="evidence" value="ECO:0007669"/>
    <property type="project" value="TreeGrafter"/>
</dbReference>
<name>A0A1Y1XPA0_9FUNG</name>
<feature type="compositionally biased region" description="Acidic residues" evidence="4">
    <location>
        <begin position="506"/>
        <end position="518"/>
    </location>
</feature>
<dbReference type="OrthoDB" id="10017054at2759"/>
<dbReference type="Proteomes" id="UP000193944">
    <property type="component" value="Unassembled WGS sequence"/>
</dbReference>
<evidence type="ECO:0000259" key="5">
    <source>
        <dbReference type="PROSITE" id="PS50021"/>
    </source>
</evidence>
<protein>
    <recommendedName>
        <fullName evidence="5">Calponin-homology (CH) domain-containing protein</fullName>
    </recommendedName>
</protein>
<dbReference type="PANTHER" id="PTHR19961">
    <property type="entry name" value="FIMBRIN/PLASTIN"/>
    <property type="match status" value="1"/>
</dbReference>
<evidence type="ECO:0000256" key="1">
    <source>
        <dbReference type="ARBA" id="ARBA00022737"/>
    </source>
</evidence>
<feature type="coiled-coil region" evidence="3">
    <location>
        <begin position="389"/>
        <end position="479"/>
    </location>
</feature>
<keyword evidence="2" id="KW-0009">Actin-binding</keyword>
<keyword evidence="1" id="KW-0677">Repeat</keyword>
<evidence type="ECO:0000256" key="3">
    <source>
        <dbReference type="SAM" id="Coils"/>
    </source>
</evidence>